<proteinExistence type="predicted"/>
<dbReference type="PIRSF" id="PIRSF038984">
    <property type="entry name" value="FAD_binding_protein"/>
    <property type="match status" value="1"/>
</dbReference>
<gene>
    <name evidence="3" type="ORF">TresaDRAFT_2393</name>
</gene>
<dbReference type="SUPFAM" id="SSF51905">
    <property type="entry name" value="FAD/NAD(P)-binding domain"/>
    <property type="match status" value="1"/>
</dbReference>
<dbReference type="InterPro" id="IPR028348">
    <property type="entry name" value="FAD-binding_protein"/>
</dbReference>
<comment type="caution">
    <text evidence="3">The sequence shown here is derived from an EMBL/GenBank/DDBJ whole genome shotgun (WGS) entry which is preliminary data.</text>
</comment>
<evidence type="ECO:0000313" key="4">
    <source>
        <dbReference type="Proteomes" id="UP000003571"/>
    </source>
</evidence>
<dbReference type="PANTHER" id="PTHR42842:SF3">
    <property type="entry name" value="FAD_NAD(P)-BINDING OXIDOREDUCTASE FAMILY PROTEIN"/>
    <property type="match status" value="1"/>
</dbReference>
<dbReference type="Pfam" id="PF21688">
    <property type="entry name" value="FAD-depend_C"/>
    <property type="match status" value="1"/>
</dbReference>
<evidence type="ECO:0000313" key="3">
    <source>
        <dbReference type="EMBL" id="EIC02515.1"/>
    </source>
</evidence>
<feature type="domain" description="FAD-binding" evidence="1">
    <location>
        <begin position="102"/>
        <end position="141"/>
    </location>
</feature>
<dbReference type="AlphaFoldDB" id="H7EIT7"/>
<protein>
    <submittedName>
        <fullName evidence="3">FAD-dependent pyridine nucleotide-disulfide oxidoreductase</fullName>
    </submittedName>
</protein>
<dbReference type="RefSeq" id="WP_002703003.1">
    <property type="nucleotide sequence ID" value="NZ_AGRW01000038.1"/>
</dbReference>
<dbReference type="eggNOG" id="COG2509">
    <property type="taxonomic scope" value="Bacteria"/>
</dbReference>
<name>H7EIT7_9SPIR</name>
<dbReference type="Pfam" id="PF01494">
    <property type="entry name" value="FAD_binding_3"/>
    <property type="match status" value="1"/>
</dbReference>
<feature type="domain" description="FAD-dependent protein C-terminal" evidence="2">
    <location>
        <begin position="295"/>
        <end position="493"/>
    </location>
</feature>
<dbReference type="GO" id="GO:0071949">
    <property type="term" value="F:FAD binding"/>
    <property type="evidence" value="ECO:0007669"/>
    <property type="project" value="InterPro"/>
</dbReference>
<dbReference type="PATRIC" id="fig|907348.3.peg.746"/>
<evidence type="ECO:0000259" key="1">
    <source>
        <dbReference type="Pfam" id="PF01494"/>
    </source>
</evidence>
<dbReference type="OrthoDB" id="9762921at2"/>
<dbReference type="Gene3D" id="3.50.50.60">
    <property type="entry name" value="FAD/NAD(P)-binding domain"/>
    <property type="match status" value="2"/>
</dbReference>
<organism evidence="3 4">
    <name type="scientific">Treponema saccharophilum DSM 2985</name>
    <dbReference type="NCBI Taxonomy" id="907348"/>
    <lineage>
        <taxon>Bacteria</taxon>
        <taxon>Pseudomonadati</taxon>
        <taxon>Spirochaetota</taxon>
        <taxon>Spirochaetia</taxon>
        <taxon>Spirochaetales</taxon>
        <taxon>Treponemataceae</taxon>
        <taxon>Treponema</taxon>
    </lineage>
</organism>
<dbReference type="InterPro" id="IPR049516">
    <property type="entry name" value="FAD-depend_C"/>
</dbReference>
<dbReference type="PRINTS" id="PR00419">
    <property type="entry name" value="ADXRDTASE"/>
</dbReference>
<accession>H7EIT7</accession>
<dbReference type="Proteomes" id="UP000003571">
    <property type="component" value="Unassembled WGS sequence"/>
</dbReference>
<dbReference type="InterPro" id="IPR002938">
    <property type="entry name" value="FAD-bd"/>
</dbReference>
<sequence>MTTELSITVNPDDERNFGVLKEKILRMLRDKGLTKRGVREMYFENHSGNIGADDAIAVFIKKSIDARHGTVRLILRYKIYIGEKPNGDGENVPEWRAADGKSQVVIVGSGPAGLYAAFRLLEEGIKPVIIERGADTEERTRHIEELRAAGKLNAESNYCFGEGGAGTFSDGKLYTRSNKRGDIGKIYRIFVEFGADEKILTDAHPHIGTDKLPGIISAMRKKIISLGGEFHFDTLCTSITVENGAATGIRTKNLKTGAEAEISGCAVILATGHSATDVYKMMAKVSPQSLEQKTFAVGVRVEHPRTLIDSIQFHGKAMPSAAEYRLTSQIDGRGVYSFCMCPGGYVVPCATTENQIVINGMSSSGRNSEWSNAAIVVERRPEDIPEEFAKMAEKDGCRALAGLYWRTWLEEETFRHADGQKAPAQRLTDFLSGRESDSLPETSYKPGVVTSRLDEWLPEEIGGRLKKAFREFDKSMRGFVTDNAIIIASETRTSTPVRILRDKESLECVGIRNLYPAGEGSGYSGGIGSSAMDGEKVADKICAKIRGGNFR</sequence>
<dbReference type="InterPro" id="IPR036188">
    <property type="entry name" value="FAD/NAD-bd_sf"/>
</dbReference>
<evidence type="ECO:0000259" key="2">
    <source>
        <dbReference type="Pfam" id="PF21688"/>
    </source>
</evidence>
<dbReference type="EMBL" id="AGRW01000038">
    <property type="protein sequence ID" value="EIC02515.1"/>
    <property type="molecule type" value="Genomic_DNA"/>
</dbReference>
<dbReference type="STRING" id="907348.TresaDRAFT_2393"/>
<dbReference type="PANTHER" id="PTHR42842">
    <property type="entry name" value="FAD/NAD(P)-BINDING OXIDOREDUCTASE"/>
    <property type="match status" value="1"/>
</dbReference>
<reference evidence="3 4" key="1">
    <citation type="submission" date="2011-09" db="EMBL/GenBank/DDBJ databases">
        <title>The draft genome of Treponema saccharophilum DSM 2985.</title>
        <authorList>
            <consortium name="US DOE Joint Genome Institute (JGI-PGF)"/>
            <person name="Lucas S."/>
            <person name="Copeland A."/>
            <person name="Lapidus A."/>
            <person name="Glavina del Rio T."/>
            <person name="Dalin E."/>
            <person name="Tice H."/>
            <person name="Bruce D."/>
            <person name="Goodwin L."/>
            <person name="Pitluck S."/>
            <person name="Peters L."/>
            <person name="Kyrpides N."/>
            <person name="Mavromatis K."/>
            <person name="Ivanova N."/>
            <person name="Markowitz V."/>
            <person name="Cheng J.-F."/>
            <person name="Hugenholtz P."/>
            <person name="Woyke T."/>
            <person name="Wu D."/>
            <person name="Gronow S."/>
            <person name="Wellnitz S."/>
            <person name="Brambilla E."/>
            <person name="Klenk H.-P."/>
            <person name="Eisen J.A."/>
        </authorList>
    </citation>
    <scope>NUCLEOTIDE SEQUENCE [LARGE SCALE GENOMIC DNA]</scope>
    <source>
        <strain evidence="3 4">DSM 2985</strain>
    </source>
</reference>
<keyword evidence="4" id="KW-1185">Reference proteome</keyword>